<sequence>MAATAKTLVLVTGATSGIGFELAAQLMARSASYHVLVGARSPEKGTAAVKDLQSRSLPGSAELLEIDVTKDDTIERAVTSVERAHGKLDILVNNAAVSAMQPPLRQQMRDAFDTNATGPAVLTTAFAELLRKSTASPARIVNISSGAGSIARRLDTSSPIYNVQAVQYRASKAALHMVTACQVYEFQSAGIKVFAYDPGFTQSNLGPHNKAEFGAKPASEAVMPLIDVLEGKRDDEAGKLLHNTGVYPW</sequence>
<evidence type="ECO:0000256" key="2">
    <source>
        <dbReference type="RuleBase" id="RU000363"/>
    </source>
</evidence>
<dbReference type="SUPFAM" id="SSF51735">
    <property type="entry name" value="NAD(P)-binding Rossmann-fold domains"/>
    <property type="match status" value="1"/>
</dbReference>
<dbReference type="GO" id="GO:0019748">
    <property type="term" value="P:secondary metabolic process"/>
    <property type="evidence" value="ECO:0007669"/>
    <property type="project" value="TreeGrafter"/>
</dbReference>
<feature type="domain" description="Ketoreductase" evidence="3">
    <location>
        <begin position="7"/>
        <end position="187"/>
    </location>
</feature>
<dbReference type="PRINTS" id="PR00080">
    <property type="entry name" value="SDRFAMILY"/>
</dbReference>
<evidence type="ECO:0000313" key="5">
    <source>
        <dbReference type="Proteomes" id="UP000325902"/>
    </source>
</evidence>
<dbReference type="GO" id="GO:0005737">
    <property type="term" value="C:cytoplasm"/>
    <property type="evidence" value="ECO:0007669"/>
    <property type="project" value="TreeGrafter"/>
</dbReference>
<dbReference type="PRINTS" id="PR00081">
    <property type="entry name" value="GDHRDH"/>
</dbReference>
<comment type="caution">
    <text evidence="4">The sequence shown here is derived from an EMBL/GenBank/DDBJ whole genome shotgun (WGS) entry which is preliminary data.</text>
</comment>
<evidence type="ECO:0000259" key="3">
    <source>
        <dbReference type="SMART" id="SM00822"/>
    </source>
</evidence>
<evidence type="ECO:0000256" key="1">
    <source>
        <dbReference type="ARBA" id="ARBA00006484"/>
    </source>
</evidence>
<dbReference type="Gene3D" id="3.40.50.720">
    <property type="entry name" value="NAD(P)-binding Rossmann-like Domain"/>
    <property type="match status" value="1"/>
</dbReference>
<dbReference type="PANTHER" id="PTHR43544">
    <property type="entry name" value="SHORT-CHAIN DEHYDROGENASE/REDUCTASE"/>
    <property type="match status" value="1"/>
</dbReference>
<protein>
    <submittedName>
        <fullName evidence="4">Short-chain dehydrogenase/reductase tropE</fullName>
    </submittedName>
</protein>
<keyword evidence="5" id="KW-1185">Reference proteome</keyword>
<evidence type="ECO:0000313" key="4">
    <source>
        <dbReference type="EMBL" id="KAB2572097.1"/>
    </source>
</evidence>
<dbReference type="InterPro" id="IPR051468">
    <property type="entry name" value="Fungal_SecMetab_SDRs"/>
</dbReference>
<dbReference type="SMART" id="SM00822">
    <property type="entry name" value="PKS_KR"/>
    <property type="match status" value="1"/>
</dbReference>
<accession>A0A5N5D3G2</accession>
<dbReference type="Pfam" id="PF00106">
    <property type="entry name" value="adh_short"/>
    <property type="match status" value="1"/>
</dbReference>
<dbReference type="InterPro" id="IPR036291">
    <property type="entry name" value="NAD(P)-bd_dom_sf"/>
</dbReference>
<dbReference type="InterPro" id="IPR057326">
    <property type="entry name" value="KR_dom"/>
</dbReference>
<dbReference type="PANTHER" id="PTHR43544:SF32">
    <property type="entry name" value="CHAIN DEHYDROGENASE, PUTATIVE (AFU_ORTHOLOGUE AFUA_5G01530)-RELATED"/>
    <property type="match status" value="1"/>
</dbReference>
<proteinExistence type="inferred from homology"/>
<reference evidence="4 5" key="1">
    <citation type="journal article" date="2019" name="Sci. Rep.">
        <title>A multi-omics analysis of the grapevine pathogen Lasiodiplodia theobromae reveals that temperature affects the expression of virulence- and pathogenicity-related genes.</title>
        <authorList>
            <person name="Felix C."/>
            <person name="Meneses R."/>
            <person name="Goncalves M.F.M."/>
            <person name="Tilleman L."/>
            <person name="Duarte A.S."/>
            <person name="Jorrin-Novo J.V."/>
            <person name="Van de Peer Y."/>
            <person name="Deforce D."/>
            <person name="Van Nieuwerburgh F."/>
            <person name="Esteves A.C."/>
            <person name="Alves A."/>
        </authorList>
    </citation>
    <scope>NUCLEOTIDE SEQUENCE [LARGE SCALE GENOMIC DNA]</scope>
    <source>
        <strain evidence="4 5">LA-SOL3</strain>
    </source>
</reference>
<dbReference type="OrthoDB" id="1933717at2759"/>
<dbReference type="EMBL" id="VCHE01000085">
    <property type="protein sequence ID" value="KAB2572097.1"/>
    <property type="molecule type" value="Genomic_DNA"/>
</dbReference>
<dbReference type="AlphaFoldDB" id="A0A5N5D3G2"/>
<gene>
    <name evidence="4" type="primary">tropE_0</name>
    <name evidence="4" type="ORF">DBV05_g9239</name>
</gene>
<comment type="similarity">
    <text evidence="1 2">Belongs to the short-chain dehydrogenases/reductases (SDR) family.</text>
</comment>
<organism evidence="4 5">
    <name type="scientific">Lasiodiplodia theobromae</name>
    <dbReference type="NCBI Taxonomy" id="45133"/>
    <lineage>
        <taxon>Eukaryota</taxon>
        <taxon>Fungi</taxon>
        <taxon>Dikarya</taxon>
        <taxon>Ascomycota</taxon>
        <taxon>Pezizomycotina</taxon>
        <taxon>Dothideomycetes</taxon>
        <taxon>Dothideomycetes incertae sedis</taxon>
        <taxon>Botryosphaeriales</taxon>
        <taxon>Botryosphaeriaceae</taxon>
        <taxon>Lasiodiplodia</taxon>
    </lineage>
</organism>
<dbReference type="GO" id="GO:0016491">
    <property type="term" value="F:oxidoreductase activity"/>
    <property type="evidence" value="ECO:0007669"/>
    <property type="project" value="TreeGrafter"/>
</dbReference>
<dbReference type="Proteomes" id="UP000325902">
    <property type="component" value="Unassembled WGS sequence"/>
</dbReference>
<name>A0A5N5D3G2_9PEZI</name>
<dbReference type="InterPro" id="IPR002347">
    <property type="entry name" value="SDR_fam"/>
</dbReference>